<dbReference type="InterPro" id="IPR010131">
    <property type="entry name" value="MdtP/NodT-like"/>
</dbReference>
<dbReference type="EMBL" id="AQQX01000011">
    <property type="protein sequence ID" value="KGM47345.1"/>
    <property type="molecule type" value="Genomic_DNA"/>
</dbReference>
<dbReference type="AlphaFoldDB" id="A0A0A0EAY2"/>
<dbReference type="RefSeq" id="WP_052418448.1">
    <property type="nucleotide sequence ID" value="NZ_AQQX01000011.1"/>
</dbReference>
<accession>A0A0A0EAY2</accession>
<proteinExistence type="predicted"/>
<dbReference type="GO" id="GO:0015562">
    <property type="term" value="F:efflux transmembrane transporter activity"/>
    <property type="evidence" value="ECO:0007669"/>
    <property type="project" value="InterPro"/>
</dbReference>
<evidence type="ECO:0000313" key="3">
    <source>
        <dbReference type="Proteomes" id="UP000030004"/>
    </source>
</evidence>
<feature type="chain" id="PRO_5001962060" evidence="1">
    <location>
        <begin position="23"/>
        <end position="470"/>
    </location>
</feature>
<keyword evidence="3" id="KW-1185">Reference proteome</keyword>
<gene>
    <name evidence="2" type="ORF">ATO9_18255</name>
</gene>
<reference evidence="2 3" key="1">
    <citation type="journal article" date="2015" name="Antonie Van Leeuwenhoek">
        <title>Pseudooceanicola atlanticus gen. nov. sp. nov., isolated from surface seawater of the Atlantic Ocean and reclassification of Oceanicola batsensis, Oceanicola marinus, Oceanicola nitratireducens, Oceanicola nanhaiensis, Oceanicola antarcticus and Oceanicola flagellatus, as Pseudooceanicola batsensis comb. nov., Pseudooceanicola marinus comb. nov., Pseudooceanicola nitratireducens comb. nov., Pseudooceanicola nanhaiensis comb. nov., Pseudooceanicola antarcticus comb. nov., and Pseudooceanicola flagellatus comb. nov.</title>
        <authorList>
            <person name="Lai Q."/>
            <person name="Li G."/>
            <person name="Liu X."/>
            <person name="Du Y."/>
            <person name="Sun F."/>
            <person name="Shao Z."/>
        </authorList>
    </citation>
    <scope>NUCLEOTIDE SEQUENCE [LARGE SCALE GENOMIC DNA]</scope>
    <source>
        <strain evidence="2 3">22II-s11g</strain>
    </source>
</reference>
<name>A0A0A0EAY2_9RHOB</name>
<dbReference type="OrthoDB" id="237412at2"/>
<protein>
    <submittedName>
        <fullName evidence="2">Heavy metal resistance-like protein</fullName>
    </submittedName>
</protein>
<dbReference type="Proteomes" id="UP000030004">
    <property type="component" value="Unassembled WGS sequence"/>
</dbReference>
<evidence type="ECO:0000256" key="1">
    <source>
        <dbReference type="SAM" id="SignalP"/>
    </source>
</evidence>
<feature type="signal peptide" evidence="1">
    <location>
        <begin position="1"/>
        <end position="22"/>
    </location>
</feature>
<dbReference type="Gene3D" id="1.20.1600.10">
    <property type="entry name" value="Outer membrane efflux proteins (OEP)"/>
    <property type="match status" value="1"/>
</dbReference>
<dbReference type="eggNOG" id="COG1538">
    <property type="taxonomic scope" value="Bacteria"/>
</dbReference>
<dbReference type="PANTHER" id="PTHR30203:SF24">
    <property type="entry name" value="BLR4935 PROTEIN"/>
    <property type="match status" value="1"/>
</dbReference>
<evidence type="ECO:0000313" key="2">
    <source>
        <dbReference type="EMBL" id="KGM47345.1"/>
    </source>
</evidence>
<dbReference type="PROSITE" id="PS51257">
    <property type="entry name" value="PROKAR_LIPOPROTEIN"/>
    <property type="match status" value="1"/>
</dbReference>
<organism evidence="2 3">
    <name type="scientific">Pseudooceanicola atlanticus</name>
    <dbReference type="NCBI Taxonomy" id="1461694"/>
    <lineage>
        <taxon>Bacteria</taxon>
        <taxon>Pseudomonadati</taxon>
        <taxon>Pseudomonadota</taxon>
        <taxon>Alphaproteobacteria</taxon>
        <taxon>Rhodobacterales</taxon>
        <taxon>Paracoccaceae</taxon>
        <taxon>Pseudooceanicola</taxon>
    </lineage>
</organism>
<keyword evidence="1" id="KW-0732">Signal</keyword>
<comment type="caution">
    <text evidence="2">The sequence shown here is derived from an EMBL/GenBank/DDBJ whole genome shotgun (WGS) entry which is preliminary data.</text>
</comment>
<dbReference type="STRING" id="1461694.ATO9_18255"/>
<sequence>MNRTLKLGVALVPLALAACADAGLVGQASAPGAGFSLVSSGTKQATGASGVWAQSAAEVAANEARARTLVHRKTIGPDTAVQVALMNNRGLQAAYADLGLSAADLWEVAMGRVPSFGVTISGIGEVGLARSLEAVVTGAILDAATVKPRRAIAQTKFQQAQFAALGATIALATETRQAWIDAVAAFEAAALVGRAQGTADAASELAAELGRTGAMNRADQAREHVFTAELAAERADARLEAQLAKEKLTRLMGLWGADIDFYVPDRLPGLPGRRPGRSDVEKLALEHRTDLAIGKLELEAIAQEYRLEGQTRMLSDIEITAGAEVERSDTSTGRETETSRVLEASFEIPLYDTGKLTSRRGELAYMRAANELAQAAVNARSEARSAHAAVTGKYNIARHWRDEVLPLRRTIDAEALKSYNGMLTSTFELIADAREGLEAELSYAEAKADYWHAEAAMTAAIWGGATGGAE</sequence>
<dbReference type="PANTHER" id="PTHR30203">
    <property type="entry name" value="OUTER MEMBRANE CATION EFFLUX PROTEIN"/>
    <property type="match status" value="1"/>
</dbReference>
<dbReference type="SUPFAM" id="SSF56954">
    <property type="entry name" value="Outer membrane efflux proteins (OEP)"/>
    <property type="match status" value="1"/>
</dbReference>